<evidence type="ECO:0000256" key="1">
    <source>
        <dbReference type="ARBA" id="ARBA00022676"/>
    </source>
</evidence>
<keyword evidence="2" id="KW-0808">Transferase</keyword>
<reference evidence="4" key="1">
    <citation type="submission" date="2019-08" db="EMBL/GenBank/DDBJ databases">
        <authorList>
            <person name="Kucharzyk K."/>
            <person name="Murdoch R.W."/>
            <person name="Higgins S."/>
            <person name="Loffler F."/>
        </authorList>
    </citation>
    <scope>NUCLEOTIDE SEQUENCE</scope>
</reference>
<keyword evidence="3" id="KW-0479">Metal-binding</keyword>
<dbReference type="InterPro" id="IPR050748">
    <property type="entry name" value="Glycosyltrans_8_dom-fam"/>
</dbReference>
<name>A0A644YAN7_9ZZZZ</name>
<dbReference type="GO" id="GO:0016757">
    <property type="term" value="F:glycosyltransferase activity"/>
    <property type="evidence" value="ECO:0007669"/>
    <property type="project" value="UniProtKB-KW"/>
</dbReference>
<dbReference type="EMBL" id="VSSQ01004450">
    <property type="protein sequence ID" value="MPM25247.1"/>
    <property type="molecule type" value="Genomic_DNA"/>
</dbReference>
<evidence type="ECO:0000256" key="3">
    <source>
        <dbReference type="ARBA" id="ARBA00022723"/>
    </source>
</evidence>
<protein>
    <submittedName>
        <fullName evidence="4">General stress protein A</fullName>
    </submittedName>
</protein>
<comment type="caution">
    <text evidence="4">The sequence shown here is derived from an EMBL/GenBank/DDBJ whole genome shotgun (WGS) entry which is preliminary data.</text>
</comment>
<dbReference type="Gene3D" id="3.90.550.10">
    <property type="entry name" value="Spore Coat Polysaccharide Biosynthesis Protein SpsA, Chain A"/>
    <property type="match status" value="1"/>
</dbReference>
<dbReference type="CDD" id="cd04194">
    <property type="entry name" value="GT8_A4GalT_like"/>
    <property type="match status" value="1"/>
</dbReference>
<accession>A0A644YAN7</accession>
<dbReference type="InterPro" id="IPR002495">
    <property type="entry name" value="Glyco_trans_8"/>
</dbReference>
<dbReference type="SUPFAM" id="SSF53448">
    <property type="entry name" value="Nucleotide-diphospho-sugar transferases"/>
    <property type="match status" value="1"/>
</dbReference>
<organism evidence="4">
    <name type="scientific">bioreactor metagenome</name>
    <dbReference type="NCBI Taxonomy" id="1076179"/>
    <lineage>
        <taxon>unclassified sequences</taxon>
        <taxon>metagenomes</taxon>
        <taxon>ecological metagenomes</taxon>
    </lineage>
</organism>
<keyword evidence="1" id="KW-0328">Glycosyltransferase</keyword>
<dbReference type="Pfam" id="PF01501">
    <property type="entry name" value="Glyco_transf_8"/>
    <property type="match status" value="1"/>
</dbReference>
<dbReference type="InterPro" id="IPR029044">
    <property type="entry name" value="Nucleotide-diphossugar_trans"/>
</dbReference>
<dbReference type="AlphaFoldDB" id="A0A644YAN7"/>
<dbReference type="PANTHER" id="PTHR13778">
    <property type="entry name" value="GLYCOSYLTRANSFERASE 8 DOMAIN-CONTAINING PROTEIN"/>
    <property type="match status" value="1"/>
</dbReference>
<dbReference type="PANTHER" id="PTHR13778:SF47">
    <property type="entry name" value="LIPOPOLYSACCHARIDE 1,3-GALACTOSYLTRANSFERASE"/>
    <property type="match status" value="1"/>
</dbReference>
<proteinExistence type="predicted"/>
<evidence type="ECO:0000256" key="2">
    <source>
        <dbReference type="ARBA" id="ARBA00022679"/>
    </source>
</evidence>
<sequence length="267" mass="31683">MNILVTVNSNYILPLMVMLKSLFMSNPGEYFDIYLLYTNVTEGEIRDLEQYIKGSGHSFYGIEIQDEFSGAPVIFHYTKEMYYRLLAYEFLPGTLDRILYLDPDILVLNPIKALYDMDMEHYLFAAAYHNIPAVKEVNRLRLTPYDIEEYYNSGVLLMNLELQRQHMSEKVIFDFIDKNELKLIMPDQDILNALYAKEIKPLDEKLYNYDARYFYYYKVSSNGLCDMDFVIRNTVFLHFCGKRKPWTRQYNGKFDALYKHYQKTALG</sequence>
<evidence type="ECO:0000313" key="4">
    <source>
        <dbReference type="EMBL" id="MPM25247.1"/>
    </source>
</evidence>
<dbReference type="GO" id="GO:0046872">
    <property type="term" value="F:metal ion binding"/>
    <property type="evidence" value="ECO:0007669"/>
    <property type="project" value="UniProtKB-KW"/>
</dbReference>
<gene>
    <name evidence="4" type="primary">gspA_4</name>
    <name evidence="4" type="ORF">SDC9_71737</name>
</gene>